<feature type="region of interest" description="Disordered" evidence="1">
    <location>
        <begin position="197"/>
        <end position="216"/>
    </location>
</feature>
<keyword evidence="2" id="KW-0812">Transmembrane</keyword>
<feature type="transmembrane region" description="Helical" evidence="2">
    <location>
        <begin position="24"/>
        <end position="43"/>
    </location>
</feature>
<name>A0ABP6ZAZ4_9ACTN</name>
<reference evidence="4" key="1">
    <citation type="journal article" date="2019" name="Int. J. Syst. Evol. Microbiol.">
        <title>The Global Catalogue of Microorganisms (GCM) 10K type strain sequencing project: providing services to taxonomists for standard genome sequencing and annotation.</title>
        <authorList>
            <consortium name="The Broad Institute Genomics Platform"/>
            <consortium name="The Broad Institute Genome Sequencing Center for Infectious Disease"/>
            <person name="Wu L."/>
            <person name="Ma J."/>
        </authorList>
    </citation>
    <scope>NUCLEOTIDE SEQUENCE [LARGE SCALE GENOMIC DNA]</scope>
    <source>
        <strain evidence="4">JCM 16902</strain>
    </source>
</reference>
<keyword evidence="2" id="KW-0472">Membrane</keyword>
<gene>
    <name evidence="3" type="ORF">GCM10022223_17110</name>
</gene>
<sequence length="216" mass="23323">MTDEGRAGARNWMSRLRGQARPEGLSLVAGLAAATSAQIWLPALAAGGAAGAAAIIAGVGGNLMASVIEDVWRRTRHDEKPEGEESARLQALLEQTFERLLCDDEQRGVRLVFEQELNRFLSLSGALDETSADPDLHAGLVRVLNDLTGVIATGHRVILDQVQAGQDRVDDYAARQTAALAQLTRLEQVRQAEIRRFIDSRAPADETGRPEPGQIP</sequence>
<comment type="caution">
    <text evidence="3">The sequence shown here is derived from an EMBL/GenBank/DDBJ whole genome shotgun (WGS) entry which is preliminary data.</text>
</comment>
<feature type="compositionally biased region" description="Basic and acidic residues" evidence="1">
    <location>
        <begin position="197"/>
        <end position="209"/>
    </location>
</feature>
<dbReference type="EMBL" id="BAAAZO010000002">
    <property type="protein sequence ID" value="GAA3601933.1"/>
    <property type="molecule type" value="Genomic_DNA"/>
</dbReference>
<evidence type="ECO:0000313" key="3">
    <source>
        <dbReference type="EMBL" id="GAA3601933.1"/>
    </source>
</evidence>
<evidence type="ECO:0000313" key="4">
    <source>
        <dbReference type="Proteomes" id="UP001501074"/>
    </source>
</evidence>
<evidence type="ECO:0000256" key="1">
    <source>
        <dbReference type="SAM" id="MobiDB-lite"/>
    </source>
</evidence>
<proteinExistence type="predicted"/>
<evidence type="ECO:0000256" key="2">
    <source>
        <dbReference type="SAM" id="Phobius"/>
    </source>
</evidence>
<feature type="transmembrane region" description="Helical" evidence="2">
    <location>
        <begin position="49"/>
        <end position="68"/>
    </location>
</feature>
<evidence type="ECO:0008006" key="5">
    <source>
        <dbReference type="Google" id="ProtNLM"/>
    </source>
</evidence>
<accession>A0ABP6ZAZ4</accession>
<keyword evidence="4" id="KW-1185">Reference proteome</keyword>
<protein>
    <recommendedName>
        <fullName evidence="5">SMODS and SLOG-associating 2TM effector domain-containing protein</fullName>
    </recommendedName>
</protein>
<dbReference type="RefSeq" id="WP_231485194.1">
    <property type="nucleotide sequence ID" value="NZ_BAAAZO010000002.1"/>
</dbReference>
<keyword evidence="2" id="KW-1133">Transmembrane helix</keyword>
<organism evidence="3 4">
    <name type="scientific">Kineosporia mesophila</name>
    <dbReference type="NCBI Taxonomy" id="566012"/>
    <lineage>
        <taxon>Bacteria</taxon>
        <taxon>Bacillati</taxon>
        <taxon>Actinomycetota</taxon>
        <taxon>Actinomycetes</taxon>
        <taxon>Kineosporiales</taxon>
        <taxon>Kineosporiaceae</taxon>
        <taxon>Kineosporia</taxon>
    </lineage>
</organism>
<dbReference type="Proteomes" id="UP001501074">
    <property type="component" value="Unassembled WGS sequence"/>
</dbReference>